<dbReference type="InterPro" id="IPR023393">
    <property type="entry name" value="START-like_dom_sf"/>
</dbReference>
<reference evidence="4" key="1">
    <citation type="journal article" date="2019" name="Int. J. Syst. Evol. Microbiol.">
        <title>The Global Catalogue of Microorganisms (GCM) 10K type strain sequencing project: providing services to taxonomists for standard genome sequencing and annotation.</title>
        <authorList>
            <consortium name="The Broad Institute Genomics Platform"/>
            <consortium name="The Broad Institute Genome Sequencing Center for Infectious Disease"/>
            <person name="Wu L."/>
            <person name="Ma J."/>
        </authorList>
    </citation>
    <scope>NUCLEOTIDE SEQUENCE [LARGE SCALE GENOMIC DNA]</scope>
    <source>
        <strain evidence="4">CGMCC 1.12664</strain>
    </source>
</reference>
<dbReference type="AlphaFoldDB" id="A0A917A8B8"/>
<accession>A0A917A8B8</accession>
<sequence>MIHAMPVSVARVSLPIRRPRREVFLAFTDPDMLSRFWPHCAGTEPLEQGTVTEWRMHETADPVTVECAEMIPDRLIRLSLSNGVKIMLTLDRFEEGGTVVHYFQCGFGPGDRGSEMAMASGAAALMLSDLKALLERGAATGAHADSLRLPSAA</sequence>
<dbReference type="Proteomes" id="UP000612855">
    <property type="component" value="Unassembled WGS sequence"/>
</dbReference>
<comment type="similarity">
    <text evidence="1">Belongs to the AHA1 family.</text>
</comment>
<evidence type="ECO:0000313" key="4">
    <source>
        <dbReference type="Proteomes" id="UP000612855"/>
    </source>
</evidence>
<keyword evidence="4" id="KW-1185">Reference proteome</keyword>
<proteinExistence type="inferred from homology"/>
<evidence type="ECO:0000313" key="3">
    <source>
        <dbReference type="EMBL" id="GGE35219.1"/>
    </source>
</evidence>
<dbReference type="InterPro" id="IPR013538">
    <property type="entry name" value="ASHA1/2-like_C"/>
</dbReference>
<name>A0A917A8B8_9RHOB</name>
<dbReference type="EMBL" id="BMFJ01000001">
    <property type="protein sequence ID" value="GGE35219.1"/>
    <property type="molecule type" value="Genomic_DNA"/>
</dbReference>
<comment type="caution">
    <text evidence="3">The sequence shown here is derived from an EMBL/GenBank/DDBJ whole genome shotgun (WGS) entry which is preliminary data.</text>
</comment>
<dbReference type="Pfam" id="PF08327">
    <property type="entry name" value="AHSA1"/>
    <property type="match status" value="1"/>
</dbReference>
<organism evidence="3 4">
    <name type="scientific">Primorskyibacter flagellatus</name>
    <dbReference type="NCBI Taxonomy" id="1387277"/>
    <lineage>
        <taxon>Bacteria</taxon>
        <taxon>Pseudomonadati</taxon>
        <taxon>Pseudomonadota</taxon>
        <taxon>Alphaproteobacteria</taxon>
        <taxon>Rhodobacterales</taxon>
        <taxon>Roseobacteraceae</taxon>
        <taxon>Primorskyibacter</taxon>
    </lineage>
</organism>
<evidence type="ECO:0000256" key="1">
    <source>
        <dbReference type="ARBA" id="ARBA00006817"/>
    </source>
</evidence>
<dbReference type="SUPFAM" id="SSF55961">
    <property type="entry name" value="Bet v1-like"/>
    <property type="match status" value="1"/>
</dbReference>
<protein>
    <recommendedName>
        <fullName evidence="2">Activator of Hsp90 ATPase homologue 1/2-like C-terminal domain-containing protein</fullName>
    </recommendedName>
</protein>
<feature type="domain" description="Activator of Hsp90 ATPase homologue 1/2-like C-terminal" evidence="2">
    <location>
        <begin position="19"/>
        <end position="135"/>
    </location>
</feature>
<dbReference type="RefSeq" id="WP_188477897.1">
    <property type="nucleotide sequence ID" value="NZ_BMFJ01000001.1"/>
</dbReference>
<evidence type="ECO:0000259" key="2">
    <source>
        <dbReference type="Pfam" id="PF08327"/>
    </source>
</evidence>
<dbReference type="Gene3D" id="3.30.530.20">
    <property type="match status" value="1"/>
</dbReference>
<gene>
    <name evidence="3" type="ORF">GCM10011360_23830</name>
</gene>